<protein>
    <recommendedName>
        <fullName evidence="3">Mycothiol-dependent maleylpyruvate isomerase metal-binding domain-containing protein</fullName>
    </recommendedName>
</protein>
<dbReference type="RefSeq" id="WP_205047081.1">
    <property type="nucleotide sequence ID" value="NZ_CAJVAX010000006.1"/>
</dbReference>
<proteinExistence type="predicted"/>
<name>A0A9W4GYJ9_9ACTN</name>
<organism evidence="1 2">
    <name type="scientific">Actinacidiphila bryophytorum</name>
    <dbReference type="NCBI Taxonomy" id="1436133"/>
    <lineage>
        <taxon>Bacteria</taxon>
        <taxon>Bacillati</taxon>
        <taxon>Actinomycetota</taxon>
        <taxon>Actinomycetes</taxon>
        <taxon>Kitasatosporales</taxon>
        <taxon>Streptomycetaceae</taxon>
        <taxon>Actinacidiphila</taxon>
    </lineage>
</organism>
<reference evidence="1" key="1">
    <citation type="submission" date="2021-06" db="EMBL/GenBank/DDBJ databases">
        <authorList>
            <person name="Arsene-Ploetze F."/>
        </authorList>
    </citation>
    <scope>NUCLEOTIDE SEQUENCE</scope>
    <source>
        <strain evidence="1">SBRY1</strain>
    </source>
</reference>
<dbReference type="SUPFAM" id="SSF109854">
    <property type="entry name" value="DinB/YfiT-like putative metalloenzymes"/>
    <property type="match status" value="1"/>
</dbReference>
<evidence type="ECO:0000313" key="2">
    <source>
        <dbReference type="Proteomes" id="UP001153328"/>
    </source>
</evidence>
<sequence>MTSAPKDLPGPVTADDVDLAVQLAVAALQDVPDSGWDQPAGTLEWTCWQTAEHLADDLFAYALQLGPRKPPLTTHVPVTWRRETPGGPASTVFVDRAEGGAGLLQVLDACGALLTSMVRTTSPAVRSHHVFGVSDPAGFGAMGVVETLVHTHDIVSGHGLPFEPPAGLCARVLHRLFPDAPADAEPWPALLWSTGRTTLPGLARQSSWRWHGEPSS</sequence>
<accession>A0A9W4GYJ9</accession>
<comment type="caution">
    <text evidence="1">The sequence shown here is derived from an EMBL/GenBank/DDBJ whole genome shotgun (WGS) entry which is preliminary data.</text>
</comment>
<evidence type="ECO:0000313" key="1">
    <source>
        <dbReference type="EMBL" id="CAG7621871.1"/>
    </source>
</evidence>
<keyword evidence="2" id="KW-1185">Reference proteome</keyword>
<dbReference type="EMBL" id="CAJVAX010000006">
    <property type="protein sequence ID" value="CAG7621871.1"/>
    <property type="molecule type" value="Genomic_DNA"/>
</dbReference>
<evidence type="ECO:0008006" key="3">
    <source>
        <dbReference type="Google" id="ProtNLM"/>
    </source>
</evidence>
<dbReference type="InterPro" id="IPR034660">
    <property type="entry name" value="DinB/YfiT-like"/>
</dbReference>
<dbReference type="AlphaFoldDB" id="A0A9W4GYJ9"/>
<dbReference type="Proteomes" id="UP001153328">
    <property type="component" value="Unassembled WGS sequence"/>
</dbReference>
<gene>
    <name evidence="1" type="ORF">SBRY_140096</name>
</gene>